<evidence type="ECO:0000313" key="1">
    <source>
        <dbReference type="EMBL" id="RDX92573.1"/>
    </source>
</evidence>
<proteinExistence type="predicted"/>
<name>A0A371GQD9_MUCPR</name>
<organism evidence="1 2">
    <name type="scientific">Mucuna pruriens</name>
    <name type="common">Velvet bean</name>
    <name type="synonym">Dolichos pruriens</name>
    <dbReference type="NCBI Taxonomy" id="157652"/>
    <lineage>
        <taxon>Eukaryota</taxon>
        <taxon>Viridiplantae</taxon>
        <taxon>Streptophyta</taxon>
        <taxon>Embryophyta</taxon>
        <taxon>Tracheophyta</taxon>
        <taxon>Spermatophyta</taxon>
        <taxon>Magnoliopsida</taxon>
        <taxon>eudicotyledons</taxon>
        <taxon>Gunneridae</taxon>
        <taxon>Pentapetalae</taxon>
        <taxon>rosids</taxon>
        <taxon>fabids</taxon>
        <taxon>Fabales</taxon>
        <taxon>Fabaceae</taxon>
        <taxon>Papilionoideae</taxon>
        <taxon>50 kb inversion clade</taxon>
        <taxon>NPAAA clade</taxon>
        <taxon>indigoferoid/millettioid clade</taxon>
        <taxon>Phaseoleae</taxon>
        <taxon>Mucuna</taxon>
    </lineage>
</organism>
<evidence type="ECO:0000313" key="2">
    <source>
        <dbReference type="Proteomes" id="UP000257109"/>
    </source>
</evidence>
<dbReference type="AlphaFoldDB" id="A0A371GQD9"/>
<sequence>MWKVDSTLGKSNSISAAKSEIRKSCRQYKYGAIGRYHIELIKMDEESSPKLLPIGADLNKTGGGSVKSWIRGNRSRISVGVTLEDIARVFMGGEKPPQMIFLGFKITAGITCARNIRARVVEEGTEKKISATT</sequence>
<protein>
    <submittedName>
        <fullName evidence="1">Uncharacterized protein</fullName>
    </submittedName>
</protein>
<reference evidence="1" key="1">
    <citation type="submission" date="2018-05" db="EMBL/GenBank/DDBJ databases">
        <title>Draft genome of Mucuna pruriens seed.</title>
        <authorList>
            <person name="Nnadi N.E."/>
            <person name="Vos R."/>
            <person name="Hasami M.H."/>
            <person name="Devisetty U.K."/>
            <person name="Aguiy J.C."/>
        </authorList>
    </citation>
    <scope>NUCLEOTIDE SEQUENCE [LARGE SCALE GENOMIC DNA]</scope>
    <source>
        <strain evidence="1">JCA_2017</strain>
    </source>
</reference>
<keyword evidence="2" id="KW-1185">Reference proteome</keyword>
<feature type="non-terminal residue" evidence="1">
    <location>
        <position position="1"/>
    </location>
</feature>
<feature type="non-terminal residue" evidence="1">
    <location>
        <position position="133"/>
    </location>
</feature>
<dbReference type="EMBL" id="QJKJ01004840">
    <property type="protein sequence ID" value="RDX92573.1"/>
    <property type="molecule type" value="Genomic_DNA"/>
</dbReference>
<comment type="caution">
    <text evidence="1">The sequence shown here is derived from an EMBL/GenBank/DDBJ whole genome shotgun (WGS) entry which is preliminary data.</text>
</comment>
<dbReference type="Proteomes" id="UP000257109">
    <property type="component" value="Unassembled WGS sequence"/>
</dbReference>
<accession>A0A371GQD9</accession>
<gene>
    <name evidence="1" type="ORF">CR513_25277</name>
</gene>